<feature type="transmembrane region" description="Helical" evidence="2">
    <location>
        <begin position="213"/>
        <end position="234"/>
    </location>
</feature>
<feature type="transmembrane region" description="Helical" evidence="2">
    <location>
        <begin position="304"/>
        <end position="320"/>
    </location>
</feature>
<organism evidence="4 5">
    <name type="scientific">Butyricicoccus porcorum</name>
    <dbReference type="NCBI Taxonomy" id="1945634"/>
    <lineage>
        <taxon>Bacteria</taxon>
        <taxon>Bacillati</taxon>
        <taxon>Bacillota</taxon>
        <taxon>Clostridia</taxon>
        <taxon>Eubacteriales</taxon>
        <taxon>Butyricicoccaceae</taxon>
        <taxon>Butyricicoccus</taxon>
    </lineage>
</organism>
<evidence type="ECO:0000313" key="4">
    <source>
        <dbReference type="EMBL" id="OUM19438.1"/>
    </source>
</evidence>
<dbReference type="InterPro" id="IPR045768">
    <property type="entry name" value="SpoIIE_N"/>
</dbReference>
<dbReference type="Gene3D" id="3.60.40.10">
    <property type="entry name" value="PPM-type phosphatase domain"/>
    <property type="match status" value="1"/>
</dbReference>
<accession>A0A252F0W8</accession>
<gene>
    <name evidence="4" type="ORF">CBW42_13410</name>
</gene>
<dbReference type="SUPFAM" id="SSF81606">
    <property type="entry name" value="PP2C-like"/>
    <property type="match status" value="1"/>
</dbReference>
<dbReference type="SMART" id="SM00331">
    <property type="entry name" value="PP2C_SIG"/>
    <property type="match status" value="1"/>
</dbReference>
<keyword evidence="2" id="KW-0472">Membrane</keyword>
<evidence type="ECO:0000259" key="3">
    <source>
        <dbReference type="SMART" id="SM00331"/>
    </source>
</evidence>
<feature type="transmembrane region" description="Helical" evidence="2">
    <location>
        <begin position="129"/>
        <end position="150"/>
    </location>
</feature>
<dbReference type="OrthoDB" id="9763774at2"/>
<dbReference type="Proteomes" id="UP000194903">
    <property type="component" value="Unassembled WGS sequence"/>
</dbReference>
<reference evidence="4 5" key="1">
    <citation type="submission" date="2017-05" db="EMBL/GenBank/DDBJ databases">
        <title>Butyricicoccus porcorum sp. nov. a butyrate-producing bacterium from the swine intestinal tract.</title>
        <authorList>
            <person name="Trachsel J."/>
            <person name="Humphrey S."/>
            <person name="Allen H.K."/>
        </authorList>
    </citation>
    <scope>NUCLEOTIDE SEQUENCE [LARGE SCALE GENOMIC DNA]</scope>
    <source>
        <strain evidence="4">BB10</strain>
    </source>
</reference>
<feature type="transmembrane region" description="Helical" evidence="2">
    <location>
        <begin position="280"/>
        <end position="297"/>
    </location>
</feature>
<feature type="transmembrane region" description="Helical" evidence="2">
    <location>
        <begin position="183"/>
        <end position="201"/>
    </location>
</feature>
<feature type="transmembrane region" description="Helical" evidence="2">
    <location>
        <begin position="97"/>
        <end position="122"/>
    </location>
</feature>
<evidence type="ECO:0000313" key="5">
    <source>
        <dbReference type="Proteomes" id="UP000194903"/>
    </source>
</evidence>
<feature type="transmembrane region" description="Helical" evidence="2">
    <location>
        <begin position="156"/>
        <end position="176"/>
    </location>
</feature>
<feature type="transmembrane region" description="Helical" evidence="2">
    <location>
        <begin position="74"/>
        <end position="91"/>
    </location>
</feature>
<evidence type="ECO:0000256" key="1">
    <source>
        <dbReference type="ARBA" id="ARBA00022801"/>
    </source>
</evidence>
<feature type="transmembrane region" description="Helical" evidence="2">
    <location>
        <begin position="246"/>
        <end position="274"/>
    </location>
</feature>
<dbReference type="PANTHER" id="PTHR43156:SF2">
    <property type="entry name" value="STAGE II SPORULATION PROTEIN E"/>
    <property type="match status" value="1"/>
</dbReference>
<comment type="caution">
    <text evidence="4">The sequence shown here is derived from an EMBL/GenBank/DDBJ whole genome shotgun (WGS) entry which is preliminary data.</text>
</comment>
<dbReference type="EMBL" id="NHOC01000019">
    <property type="protein sequence ID" value="OUM19438.1"/>
    <property type="molecule type" value="Genomic_DNA"/>
</dbReference>
<keyword evidence="2" id="KW-1133">Transmembrane helix</keyword>
<keyword evidence="5" id="KW-1185">Reference proteome</keyword>
<dbReference type="PANTHER" id="PTHR43156">
    <property type="entry name" value="STAGE II SPORULATION PROTEIN E-RELATED"/>
    <property type="match status" value="1"/>
</dbReference>
<dbReference type="Pfam" id="PF07228">
    <property type="entry name" value="SpoIIE"/>
    <property type="match status" value="1"/>
</dbReference>
<evidence type="ECO:0000256" key="2">
    <source>
        <dbReference type="SAM" id="Phobius"/>
    </source>
</evidence>
<dbReference type="InterPro" id="IPR001932">
    <property type="entry name" value="PPM-type_phosphatase-like_dom"/>
</dbReference>
<dbReference type="GO" id="GO:0016791">
    <property type="term" value="F:phosphatase activity"/>
    <property type="evidence" value="ECO:0007669"/>
    <property type="project" value="TreeGrafter"/>
</dbReference>
<dbReference type="InterPro" id="IPR036457">
    <property type="entry name" value="PPM-type-like_dom_sf"/>
</dbReference>
<dbReference type="Pfam" id="PF19732">
    <property type="entry name" value="SpoIIE_N"/>
    <property type="match status" value="1"/>
</dbReference>
<proteinExistence type="predicted"/>
<dbReference type="InterPro" id="IPR052016">
    <property type="entry name" value="Bact_Sigma-Reg"/>
</dbReference>
<keyword evidence="1" id="KW-0378">Hydrolase</keyword>
<feature type="domain" description="PPM-type phosphatase" evidence="3">
    <location>
        <begin position="605"/>
        <end position="816"/>
    </location>
</feature>
<keyword evidence="2" id="KW-0812">Transmembrane</keyword>
<dbReference type="AlphaFoldDB" id="A0A252F0W8"/>
<protein>
    <recommendedName>
        <fullName evidence="3">PPM-type phosphatase domain-containing protein</fullName>
    </recommendedName>
</protein>
<sequence>MGFRQNAQQAFWRNSFLRQEIPFSALTVSANFLSAVLYTIGMEQEAQRYMLEKRNIQRQKTAGGARARRAGLPFLYFAAAGVLSCAEAAGVGSPFGVAFAAAACRTGNGFAAVLGTFAGYLLSHPGAEGVQYAGAALIVLTAATVFSGVGVAASRWFFPACAAGAVGVTGCIFLIGEAWDWQAVVLFACRIALAAGAAYFYEAALDTVRGRPQVIRFGGMLVLAATVLMAAYPFQVVDLICPARIAALLSVMAVGYMGGFSYGAACGVGIGIAMDAAGGAGLYYAGIYAIAGMIAGFFQRSGRVVYAIVFVLTHAAVNLFGGQEAYLSGLYECFVASVCFVLVPDRTWRTVQDRLLPPNPEPTDYAARVCRIANHYASVVSDAFSEMYQALAGGSRHKEENDLGAVFDRAADRVCRRCSARQSCWERDKLATLRTLDSISGPLLRSGHVVASDFPGHFAAQCLRFSDFVVAVNEGMDALYQRRQAQRRNEAGRRLIAQQYAGVTGILKQVGESMGAGPEALPSRERELRTYAEAFGRVRTAAAWKDRRGRLHFELSGECVTRIIRNREGFLSGLSALMNVRLVGPESVHGPGGLSLLFREREPYCITVGVGTRTREGQKVSGDCIRYFTTEEGIACVLLSDGMGSGEQAREDAESTVRMAEQFLRAGISAADSVRTIGPALKLRTQGRQFVTLDVSTIDLFTGAADSVKCGAAPSFVRAVDGDGTVRVRRILSSTLPAGLEESGEMDVTQFRMGDGDALLLLSDGIVDADGSNAGWVEELLAGSMHLSARELAARIVLEGSARGAPDDMSAAVVYLTRRDS</sequence>
<name>A0A252F0W8_9FIRM</name>